<keyword evidence="3" id="KW-1185">Reference proteome</keyword>
<dbReference type="Proteomes" id="UP000324974">
    <property type="component" value="Chromosome"/>
</dbReference>
<keyword evidence="1" id="KW-1133">Transmembrane helix</keyword>
<dbReference type="RefSeq" id="WP_149113694.1">
    <property type="nucleotide sequence ID" value="NZ_CP042425.1"/>
</dbReference>
<keyword evidence="1" id="KW-0472">Membrane</keyword>
<name>A0A5C1ANG9_9BACT</name>
<gene>
    <name evidence="2" type="ORF">PX52LOC_06345</name>
</gene>
<evidence type="ECO:0000313" key="3">
    <source>
        <dbReference type="Proteomes" id="UP000324974"/>
    </source>
</evidence>
<proteinExistence type="predicted"/>
<dbReference type="EMBL" id="CP042425">
    <property type="protein sequence ID" value="QEL19282.1"/>
    <property type="molecule type" value="Genomic_DNA"/>
</dbReference>
<dbReference type="KEGG" id="lrs:PX52LOC_06345"/>
<accession>A0A5C1ANG9</accession>
<evidence type="ECO:0000256" key="1">
    <source>
        <dbReference type="SAM" id="Phobius"/>
    </source>
</evidence>
<dbReference type="AlphaFoldDB" id="A0A5C1ANG9"/>
<reference evidence="3" key="1">
    <citation type="submission" date="2019-08" db="EMBL/GenBank/DDBJ databases">
        <title>Limnoglobus roseus gen. nov., sp. nov., a novel freshwater planctomycete with a giant genome from the family Gemmataceae.</title>
        <authorList>
            <person name="Kulichevskaya I.S."/>
            <person name="Naumoff D.G."/>
            <person name="Miroshnikov K."/>
            <person name="Ivanova A."/>
            <person name="Philippov D.A."/>
            <person name="Hakobyan A."/>
            <person name="Rijpstra I.C."/>
            <person name="Sinninghe Damste J.S."/>
            <person name="Liesack W."/>
            <person name="Dedysh S.N."/>
        </authorList>
    </citation>
    <scope>NUCLEOTIDE SEQUENCE [LARGE SCALE GENOMIC DNA]</scope>
    <source>
        <strain evidence="3">PX52</strain>
    </source>
</reference>
<organism evidence="2 3">
    <name type="scientific">Limnoglobus roseus</name>
    <dbReference type="NCBI Taxonomy" id="2598579"/>
    <lineage>
        <taxon>Bacteria</taxon>
        <taxon>Pseudomonadati</taxon>
        <taxon>Planctomycetota</taxon>
        <taxon>Planctomycetia</taxon>
        <taxon>Gemmatales</taxon>
        <taxon>Gemmataceae</taxon>
        <taxon>Limnoglobus</taxon>
    </lineage>
</organism>
<evidence type="ECO:0000313" key="2">
    <source>
        <dbReference type="EMBL" id="QEL19282.1"/>
    </source>
</evidence>
<feature type="transmembrane region" description="Helical" evidence="1">
    <location>
        <begin position="12"/>
        <end position="29"/>
    </location>
</feature>
<sequence length="73" mass="8677">MLDSLSVCVFTSTTYAHVILAMMCCLFFKQYQLLSNMQRTVDSLKSRVDHTNKVLHEVEYDTYQTARYLRDRF</sequence>
<keyword evidence="1" id="KW-0812">Transmembrane</keyword>
<protein>
    <submittedName>
        <fullName evidence="2">Uncharacterized protein</fullName>
    </submittedName>
</protein>